<evidence type="ECO:0008006" key="7">
    <source>
        <dbReference type="Google" id="ProtNLM"/>
    </source>
</evidence>
<dbReference type="CDD" id="cd02851">
    <property type="entry name" value="E_set_GO_C"/>
    <property type="match status" value="1"/>
</dbReference>
<dbReference type="InterPro" id="IPR014756">
    <property type="entry name" value="Ig_E-set"/>
</dbReference>
<dbReference type="EMBL" id="CM026421">
    <property type="protein sequence ID" value="KAG0590548.1"/>
    <property type="molecule type" value="Genomic_DNA"/>
</dbReference>
<evidence type="ECO:0000256" key="1">
    <source>
        <dbReference type="ARBA" id="ARBA00022729"/>
    </source>
</evidence>
<dbReference type="PANTHER" id="PTHR32208:SF71">
    <property type="entry name" value="GLYOXAL OXIDASE-RELATED PROTEIN"/>
    <property type="match status" value="1"/>
</dbReference>
<evidence type="ECO:0000259" key="4">
    <source>
        <dbReference type="Pfam" id="PF09118"/>
    </source>
</evidence>
<dbReference type="OrthoDB" id="2019572at2759"/>
<comment type="caution">
    <text evidence="5">The sequence shown here is derived from an EMBL/GenBank/DDBJ whole genome shotgun (WGS) entry which is preliminary data.</text>
</comment>
<gene>
    <name evidence="5" type="ORF">KC19_1G108300</name>
</gene>
<keyword evidence="6" id="KW-1185">Reference proteome</keyword>
<dbReference type="InterPro" id="IPR015202">
    <property type="entry name" value="GO-like_E_set"/>
</dbReference>
<dbReference type="PANTHER" id="PTHR32208">
    <property type="entry name" value="SECRETED PROTEIN-RELATED"/>
    <property type="match status" value="1"/>
</dbReference>
<dbReference type="SUPFAM" id="SSF81296">
    <property type="entry name" value="E set domains"/>
    <property type="match status" value="1"/>
</dbReference>
<dbReference type="Pfam" id="PF07250">
    <property type="entry name" value="Glyoxal_oxid_N"/>
    <property type="match status" value="1"/>
</dbReference>
<feature type="signal peptide" evidence="2">
    <location>
        <begin position="1"/>
        <end position="27"/>
    </location>
</feature>
<dbReference type="AlphaFoldDB" id="A0A8T0J6L3"/>
<dbReference type="PROSITE" id="PS51257">
    <property type="entry name" value="PROKAR_LIPOPROTEIN"/>
    <property type="match status" value="1"/>
</dbReference>
<feature type="domain" description="Glyoxal oxidase N-terminal" evidence="3">
    <location>
        <begin position="46"/>
        <end position="427"/>
    </location>
</feature>
<dbReference type="InterPro" id="IPR011043">
    <property type="entry name" value="Gal_Oxase/kelch_b-propeller"/>
</dbReference>
<dbReference type="InterPro" id="IPR009880">
    <property type="entry name" value="Glyoxal_oxidase_N"/>
</dbReference>
<evidence type="ECO:0000313" key="6">
    <source>
        <dbReference type="Proteomes" id="UP000822688"/>
    </source>
</evidence>
<dbReference type="Pfam" id="PF09118">
    <property type="entry name" value="GO-like_E_set"/>
    <property type="match status" value="1"/>
</dbReference>
<feature type="domain" description="Galactose oxidase-like Early set" evidence="4">
    <location>
        <begin position="436"/>
        <end position="537"/>
    </location>
</feature>
<feature type="chain" id="PRO_5035914837" description="Galactose oxidase" evidence="2">
    <location>
        <begin position="28"/>
        <end position="538"/>
    </location>
</feature>
<dbReference type="Proteomes" id="UP000822688">
    <property type="component" value="Chromosome 1"/>
</dbReference>
<accession>A0A8T0J6L3</accession>
<proteinExistence type="predicted"/>
<sequence>MGSKFKMLTLSILGILSCVGGLGRVEAKGAGDSWELVVSNAGVSAMHMALHHTNRVIMFDRTDYGPSQIKLPGGYCRNDNKDLALKVDCWAHSIDFDLASSTIRPLTVLTDTWCSSGAFQADGSLTQTGGWNDGGMSVRKIGFAGGDDWKEYPGSLAVIRWYATNQILPDGRQIVIGGRRQFNYEFVPRNPGEGVHGLPLLAQTSDPGAENNLYPFVHLSTDGNLFIFANQDSIMFNYKTGTEVRRFPRLAGGPRNYPSSGSSVLLPITAADGYKAAEVMICGGAPAGSFQNVGSGKFAPALQTCGRLVITATNPQWQIENMPSPRVMGDMLILPTGEILIINGAKYGTAGWGVCREPALAPVLYNPGFRRFQEMATTTIPRLYHSTALVLPDGKVLVAGSNPNQGYSFAGVMYPTELRIEKYSPYYLNNGYNFRRPQIVLVDNTNPKYGAAFKVTFKVASALAGVAFHLYAPPFVTHTYSMNQRMLILGSTAPAAASGQHVSTITAPPNAVTAPAGYYLLTVINGGTPSVSTWVHVG</sequence>
<dbReference type="InterPro" id="IPR013783">
    <property type="entry name" value="Ig-like_fold"/>
</dbReference>
<evidence type="ECO:0000256" key="2">
    <source>
        <dbReference type="SAM" id="SignalP"/>
    </source>
</evidence>
<organism evidence="5 6">
    <name type="scientific">Ceratodon purpureus</name>
    <name type="common">Fire moss</name>
    <name type="synonym">Dicranum purpureum</name>
    <dbReference type="NCBI Taxonomy" id="3225"/>
    <lineage>
        <taxon>Eukaryota</taxon>
        <taxon>Viridiplantae</taxon>
        <taxon>Streptophyta</taxon>
        <taxon>Embryophyta</taxon>
        <taxon>Bryophyta</taxon>
        <taxon>Bryophytina</taxon>
        <taxon>Bryopsida</taxon>
        <taxon>Dicranidae</taxon>
        <taxon>Pseudoditrichales</taxon>
        <taxon>Ditrichaceae</taxon>
        <taxon>Ceratodon</taxon>
    </lineage>
</organism>
<dbReference type="SUPFAM" id="SSF50965">
    <property type="entry name" value="Galactose oxidase, central domain"/>
    <property type="match status" value="1"/>
</dbReference>
<evidence type="ECO:0000259" key="3">
    <source>
        <dbReference type="Pfam" id="PF07250"/>
    </source>
</evidence>
<evidence type="ECO:0000313" key="5">
    <source>
        <dbReference type="EMBL" id="KAG0590548.1"/>
    </source>
</evidence>
<protein>
    <recommendedName>
        <fullName evidence="7">Galactose oxidase</fullName>
    </recommendedName>
</protein>
<dbReference type="InterPro" id="IPR037293">
    <property type="entry name" value="Gal_Oxidase_central_sf"/>
</dbReference>
<dbReference type="Gene3D" id="2.60.40.10">
    <property type="entry name" value="Immunoglobulins"/>
    <property type="match status" value="1"/>
</dbReference>
<dbReference type="Gene3D" id="2.130.10.80">
    <property type="entry name" value="Galactose oxidase/kelch, beta-propeller"/>
    <property type="match status" value="1"/>
</dbReference>
<name>A0A8T0J6L3_CERPU</name>
<reference evidence="5" key="1">
    <citation type="submission" date="2020-06" db="EMBL/GenBank/DDBJ databases">
        <title>WGS assembly of Ceratodon purpureus strain R40.</title>
        <authorList>
            <person name="Carey S.B."/>
            <person name="Jenkins J."/>
            <person name="Shu S."/>
            <person name="Lovell J.T."/>
            <person name="Sreedasyam A."/>
            <person name="Maumus F."/>
            <person name="Tiley G.P."/>
            <person name="Fernandez-Pozo N."/>
            <person name="Barry K."/>
            <person name="Chen C."/>
            <person name="Wang M."/>
            <person name="Lipzen A."/>
            <person name="Daum C."/>
            <person name="Saski C.A."/>
            <person name="Payton A.C."/>
            <person name="Mcbreen J.C."/>
            <person name="Conrad R.E."/>
            <person name="Kollar L.M."/>
            <person name="Olsson S."/>
            <person name="Huttunen S."/>
            <person name="Landis J.B."/>
            <person name="Wickett N.J."/>
            <person name="Johnson M.G."/>
            <person name="Rensing S.A."/>
            <person name="Grimwood J."/>
            <person name="Schmutz J."/>
            <person name="Mcdaniel S.F."/>
        </authorList>
    </citation>
    <scope>NUCLEOTIDE SEQUENCE</scope>
    <source>
        <strain evidence="5">R40</strain>
    </source>
</reference>
<keyword evidence="1 2" id="KW-0732">Signal</keyword>